<name>A0ABW6APC5_9BACT</name>
<reference evidence="2" key="1">
    <citation type="journal article" date="2019" name="Int. J. Syst. Evol. Microbiol.">
        <title>The Global Catalogue of Microorganisms (GCM) 10K type strain sequencing project: providing services to taxonomists for standard genome sequencing and annotation.</title>
        <authorList>
            <consortium name="The Broad Institute Genomics Platform"/>
            <consortium name="The Broad Institute Genome Sequencing Center for Infectious Disease"/>
            <person name="Wu L."/>
            <person name="Ma J."/>
        </authorList>
    </citation>
    <scope>NUCLEOTIDE SEQUENCE [LARGE SCALE GENOMIC DNA]</scope>
    <source>
        <strain evidence="2">KCTC 52490</strain>
    </source>
</reference>
<gene>
    <name evidence="1" type="ORF">ACFS25_26460</name>
</gene>
<sequence length="103" mass="11949">MFISFSTIDNKGQLRNFCWWFSGMEFALDMLSSVLYKGNQLVKAELIDNDQCTQLPVDAFDGSNFRRQIQQLESEWQELLLVAPQCRSIYPQQMGITLTDMVD</sequence>
<dbReference type="Proteomes" id="UP001597512">
    <property type="component" value="Unassembled WGS sequence"/>
</dbReference>
<dbReference type="EMBL" id="JBHUOM010000025">
    <property type="protein sequence ID" value="MFD2937344.1"/>
    <property type="molecule type" value="Genomic_DNA"/>
</dbReference>
<protein>
    <submittedName>
        <fullName evidence="1">Uncharacterized protein</fullName>
    </submittedName>
</protein>
<evidence type="ECO:0000313" key="2">
    <source>
        <dbReference type="Proteomes" id="UP001597512"/>
    </source>
</evidence>
<organism evidence="1 2">
    <name type="scientific">Spirosoma flavum</name>
    <dbReference type="NCBI Taxonomy" id="2048557"/>
    <lineage>
        <taxon>Bacteria</taxon>
        <taxon>Pseudomonadati</taxon>
        <taxon>Bacteroidota</taxon>
        <taxon>Cytophagia</taxon>
        <taxon>Cytophagales</taxon>
        <taxon>Cytophagaceae</taxon>
        <taxon>Spirosoma</taxon>
    </lineage>
</organism>
<comment type="caution">
    <text evidence="1">The sequence shown here is derived from an EMBL/GenBank/DDBJ whole genome shotgun (WGS) entry which is preliminary data.</text>
</comment>
<dbReference type="RefSeq" id="WP_381507256.1">
    <property type="nucleotide sequence ID" value="NZ_JBHUOM010000025.1"/>
</dbReference>
<evidence type="ECO:0000313" key="1">
    <source>
        <dbReference type="EMBL" id="MFD2937344.1"/>
    </source>
</evidence>
<keyword evidence="2" id="KW-1185">Reference proteome</keyword>
<proteinExistence type="predicted"/>
<accession>A0ABW6APC5</accession>